<name>A0A660LBM3_9ACTN</name>
<dbReference type="EMBL" id="RBIL01000001">
    <property type="protein sequence ID" value="RKQ91263.1"/>
    <property type="molecule type" value="Genomic_DNA"/>
</dbReference>
<evidence type="ECO:0000256" key="8">
    <source>
        <dbReference type="ARBA" id="ARBA00023209"/>
    </source>
</evidence>
<dbReference type="SMART" id="SM01207">
    <property type="entry name" value="G3P_acyltransf"/>
    <property type="match status" value="1"/>
</dbReference>
<keyword evidence="8" id="KW-0594">Phospholipid biosynthesis</keyword>
<keyword evidence="1" id="KW-1003">Cell membrane</keyword>
<protein>
    <submittedName>
        <fullName evidence="11">Glycerol-3-phosphate acyltransferase PlsY</fullName>
    </submittedName>
</protein>
<keyword evidence="6" id="KW-0443">Lipid metabolism</keyword>
<keyword evidence="4 10" id="KW-0812">Transmembrane</keyword>
<dbReference type="GO" id="GO:0008654">
    <property type="term" value="P:phospholipid biosynthetic process"/>
    <property type="evidence" value="ECO:0007669"/>
    <property type="project" value="UniProtKB-KW"/>
</dbReference>
<feature type="transmembrane region" description="Helical" evidence="10">
    <location>
        <begin position="63"/>
        <end position="92"/>
    </location>
</feature>
<feature type="transmembrane region" description="Helical" evidence="10">
    <location>
        <begin position="5"/>
        <end position="23"/>
    </location>
</feature>
<evidence type="ECO:0000256" key="10">
    <source>
        <dbReference type="SAM" id="Phobius"/>
    </source>
</evidence>
<organism evidence="11 12">
    <name type="scientific">Solirubrobacter pauli</name>
    <dbReference type="NCBI Taxonomy" id="166793"/>
    <lineage>
        <taxon>Bacteria</taxon>
        <taxon>Bacillati</taxon>
        <taxon>Actinomycetota</taxon>
        <taxon>Thermoleophilia</taxon>
        <taxon>Solirubrobacterales</taxon>
        <taxon>Solirubrobacteraceae</taxon>
        <taxon>Solirubrobacter</taxon>
    </lineage>
</organism>
<comment type="caution">
    <text evidence="11">The sequence shown here is derived from an EMBL/GenBank/DDBJ whole genome shotgun (WGS) entry which is preliminary data.</text>
</comment>
<evidence type="ECO:0000256" key="9">
    <source>
        <dbReference type="ARBA" id="ARBA00023264"/>
    </source>
</evidence>
<accession>A0A660LBM3</accession>
<evidence type="ECO:0000256" key="7">
    <source>
        <dbReference type="ARBA" id="ARBA00023136"/>
    </source>
</evidence>
<evidence type="ECO:0000256" key="1">
    <source>
        <dbReference type="ARBA" id="ARBA00022475"/>
    </source>
</evidence>
<evidence type="ECO:0000256" key="3">
    <source>
        <dbReference type="ARBA" id="ARBA00022679"/>
    </source>
</evidence>
<dbReference type="InterPro" id="IPR003811">
    <property type="entry name" value="G3P_acylTferase_PlsY"/>
</dbReference>
<feature type="transmembrane region" description="Helical" evidence="10">
    <location>
        <begin position="155"/>
        <end position="174"/>
    </location>
</feature>
<keyword evidence="11" id="KW-0012">Acyltransferase</keyword>
<dbReference type="AlphaFoldDB" id="A0A660LBM3"/>
<dbReference type="GO" id="GO:0043772">
    <property type="term" value="F:acyl-phosphate glycerol-3-phosphate acyltransferase activity"/>
    <property type="evidence" value="ECO:0007669"/>
    <property type="project" value="InterPro"/>
</dbReference>
<evidence type="ECO:0000256" key="4">
    <source>
        <dbReference type="ARBA" id="ARBA00022692"/>
    </source>
</evidence>
<reference evidence="11 12" key="1">
    <citation type="submission" date="2018-10" db="EMBL/GenBank/DDBJ databases">
        <title>Genomic Encyclopedia of Archaeal and Bacterial Type Strains, Phase II (KMG-II): from individual species to whole genera.</title>
        <authorList>
            <person name="Goeker M."/>
        </authorList>
    </citation>
    <scope>NUCLEOTIDE SEQUENCE [LARGE SCALE GENOMIC DNA]</scope>
    <source>
        <strain evidence="11 12">DSM 14954</strain>
    </source>
</reference>
<dbReference type="GO" id="GO:0005886">
    <property type="term" value="C:plasma membrane"/>
    <property type="evidence" value="ECO:0007669"/>
    <property type="project" value="InterPro"/>
</dbReference>
<evidence type="ECO:0000256" key="5">
    <source>
        <dbReference type="ARBA" id="ARBA00022989"/>
    </source>
</evidence>
<evidence type="ECO:0000313" key="11">
    <source>
        <dbReference type="EMBL" id="RKQ91263.1"/>
    </source>
</evidence>
<gene>
    <name evidence="11" type="ORF">C8N24_1085</name>
</gene>
<sequence length="193" mass="19954">MEYGLAAVVGYLCGAIPVAWLVARRYGVDLLTTGDGNPGAWNALDQLGARRALPAFLGDGAKAFIPAAVFHLAFGFWPAYVAVAAAMAGHAFPLPHPSRGGKSIMCFVGGAFALSPLPALICGVLAIAITLATSFKYGARVAIFAFPLVQLATDPVEHVMATGGLMTFIGVLFVTRRRTSVPASAGPDAPPTR</sequence>
<evidence type="ECO:0000313" key="12">
    <source>
        <dbReference type="Proteomes" id="UP000278962"/>
    </source>
</evidence>
<dbReference type="Pfam" id="PF02660">
    <property type="entry name" value="G3P_acyltransf"/>
    <property type="match status" value="1"/>
</dbReference>
<keyword evidence="7 10" id="KW-0472">Membrane</keyword>
<keyword evidence="9" id="KW-1208">Phospholipid metabolism</keyword>
<dbReference type="PANTHER" id="PTHR30309:SF0">
    <property type="entry name" value="GLYCEROL-3-PHOSPHATE ACYLTRANSFERASE-RELATED"/>
    <property type="match status" value="1"/>
</dbReference>
<proteinExistence type="predicted"/>
<evidence type="ECO:0000256" key="6">
    <source>
        <dbReference type="ARBA" id="ARBA00023098"/>
    </source>
</evidence>
<keyword evidence="2" id="KW-0444">Lipid biosynthesis</keyword>
<feature type="transmembrane region" description="Helical" evidence="10">
    <location>
        <begin position="104"/>
        <end position="135"/>
    </location>
</feature>
<evidence type="ECO:0000256" key="2">
    <source>
        <dbReference type="ARBA" id="ARBA00022516"/>
    </source>
</evidence>
<dbReference type="PANTHER" id="PTHR30309">
    <property type="entry name" value="INNER MEMBRANE PROTEIN YGIH"/>
    <property type="match status" value="1"/>
</dbReference>
<keyword evidence="3 11" id="KW-0808">Transferase</keyword>
<dbReference type="Proteomes" id="UP000278962">
    <property type="component" value="Unassembled WGS sequence"/>
</dbReference>
<keyword evidence="5 10" id="KW-1133">Transmembrane helix</keyword>
<dbReference type="OrthoDB" id="9777124at2"/>
<keyword evidence="12" id="KW-1185">Reference proteome</keyword>